<accession>A0ABR3F4G4</accession>
<comment type="caution">
    <text evidence="3">The sequence shown here is derived from an EMBL/GenBank/DDBJ whole genome shotgun (WGS) entry which is preliminary data.</text>
</comment>
<protein>
    <submittedName>
        <fullName evidence="3">Uncharacterized protein</fullName>
    </submittedName>
</protein>
<dbReference type="EMBL" id="JBAHYK010000991">
    <property type="protein sequence ID" value="KAL0570116.1"/>
    <property type="molecule type" value="Genomic_DNA"/>
</dbReference>
<reference evidence="3 4" key="1">
    <citation type="submission" date="2024-02" db="EMBL/GenBank/DDBJ databases">
        <title>A draft genome for the cacao thread blight pathogen Marasmius crinis-equi.</title>
        <authorList>
            <person name="Cohen S.P."/>
            <person name="Baruah I.K."/>
            <person name="Amoako-Attah I."/>
            <person name="Bukari Y."/>
            <person name="Meinhardt L.W."/>
            <person name="Bailey B.A."/>
        </authorList>
    </citation>
    <scope>NUCLEOTIDE SEQUENCE [LARGE SCALE GENOMIC DNA]</scope>
    <source>
        <strain evidence="3 4">GH-76</strain>
    </source>
</reference>
<feature type="compositionally biased region" description="Low complexity" evidence="1">
    <location>
        <begin position="59"/>
        <end position="70"/>
    </location>
</feature>
<feature type="transmembrane region" description="Helical" evidence="2">
    <location>
        <begin position="20"/>
        <end position="37"/>
    </location>
</feature>
<feature type="compositionally biased region" description="Polar residues" evidence="1">
    <location>
        <begin position="46"/>
        <end position="58"/>
    </location>
</feature>
<keyword evidence="2" id="KW-0812">Transmembrane</keyword>
<keyword evidence="2" id="KW-0472">Membrane</keyword>
<evidence type="ECO:0000256" key="2">
    <source>
        <dbReference type="SAM" id="Phobius"/>
    </source>
</evidence>
<keyword evidence="2" id="KW-1133">Transmembrane helix</keyword>
<name>A0ABR3F4G4_9AGAR</name>
<feature type="region of interest" description="Disordered" evidence="1">
    <location>
        <begin position="46"/>
        <end position="80"/>
    </location>
</feature>
<keyword evidence="4" id="KW-1185">Reference proteome</keyword>
<organism evidence="3 4">
    <name type="scientific">Marasmius crinis-equi</name>
    <dbReference type="NCBI Taxonomy" id="585013"/>
    <lineage>
        <taxon>Eukaryota</taxon>
        <taxon>Fungi</taxon>
        <taxon>Dikarya</taxon>
        <taxon>Basidiomycota</taxon>
        <taxon>Agaricomycotina</taxon>
        <taxon>Agaricomycetes</taxon>
        <taxon>Agaricomycetidae</taxon>
        <taxon>Agaricales</taxon>
        <taxon>Marasmiineae</taxon>
        <taxon>Marasmiaceae</taxon>
        <taxon>Marasmius</taxon>
    </lineage>
</organism>
<dbReference type="Proteomes" id="UP001465976">
    <property type="component" value="Unassembled WGS sequence"/>
</dbReference>
<sequence length="80" mass="8515">MPPTRTLAGQITQQGLKAATLQLMGIYPTLLIVLIYLQRSLWDTSGNSTISSSPKTVKSNGTGYNGSGTTLAEKSHDYAV</sequence>
<proteinExistence type="predicted"/>
<evidence type="ECO:0000256" key="1">
    <source>
        <dbReference type="SAM" id="MobiDB-lite"/>
    </source>
</evidence>
<gene>
    <name evidence="3" type="ORF">V5O48_011845</name>
</gene>
<evidence type="ECO:0000313" key="4">
    <source>
        <dbReference type="Proteomes" id="UP001465976"/>
    </source>
</evidence>
<evidence type="ECO:0000313" key="3">
    <source>
        <dbReference type="EMBL" id="KAL0570116.1"/>
    </source>
</evidence>